<dbReference type="Proteomes" id="UP000728032">
    <property type="component" value="Unassembled WGS sequence"/>
</dbReference>
<keyword evidence="5" id="KW-0732">Signal</keyword>
<dbReference type="AlphaFoldDB" id="A0A7R9LJN7"/>
<dbReference type="PANTHER" id="PTHR11920">
    <property type="entry name" value="GUANYLYL CYCLASE"/>
    <property type="match status" value="1"/>
</dbReference>
<keyword evidence="4" id="KW-0812">Transmembrane</keyword>
<dbReference type="EMBL" id="CAJPVJ010001019">
    <property type="protein sequence ID" value="CAG2163897.1"/>
    <property type="molecule type" value="Genomic_DNA"/>
</dbReference>
<dbReference type="Gene3D" id="3.30.70.1230">
    <property type="entry name" value="Nucleotide cyclase"/>
    <property type="match status" value="1"/>
</dbReference>
<keyword evidence="6" id="KW-0547">Nucleotide-binding</keyword>
<sequence length="316" mass="36489">MLRLLKDLRHDNLNTFIGASVETPNICILNDYCSRGSLLDVIHSDVNLDHIFIASMIGDIIRGMAYLHESPVISHGNLKSSNCLVDSRWAVKISDFGLHELKANCECDPEVTQTIEHHYQQLLWKAPELLRPNSLPPNGTQKADVYSFGIILYEVLSRSEPYANTLLSYSEIINRIMNRNQSNECLRPSLDVLRESIYKDNSGRKYKIPESCIWTMRQCWSECPEERPDFKTIRNRLRPMRKGLKNNILDNMLDMMERYTTNLETIVDERTDQLVQEKKKTDALLYKMLPPSVADSLRRGQSVEAESFDAVTVFFR</sequence>
<evidence type="ECO:0000313" key="13">
    <source>
        <dbReference type="Proteomes" id="UP000728032"/>
    </source>
</evidence>
<dbReference type="PANTHER" id="PTHR11920:SF335">
    <property type="entry name" value="GUANYLATE CYCLASE"/>
    <property type="match status" value="1"/>
</dbReference>
<dbReference type="GO" id="GO:0004383">
    <property type="term" value="F:guanylate cyclase activity"/>
    <property type="evidence" value="ECO:0007669"/>
    <property type="project" value="UniProtKB-EC"/>
</dbReference>
<evidence type="ECO:0000313" key="12">
    <source>
        <dbReference type="EMBL" id="CAD7642180.1"/>
    </source>
</evidence>
<keyword evidence="9" id="KW-0456">Lyase</keyword>
<evidence type="ECO:0000256" key="9">
    <source>
        <dbReference type="ARBA" id="ARBA00023239"/>
    </source>
</evidence>
<dbReference type="PROSITE" id="PS50011">
    <property type="entry name" value="PROTEIN_KINASE_DOM"/>
    <property type="match status" value="1"/>
</dbReference>
<dbReference type="SUPFAM" id="SSF56112">
    <property type="entry name" value="Protein kinase-like (PK-like)"/>
    <property type="match status" value="1"/>
</dbReference>
<dbReference type="GO" id="GO:0001653">
    <property type="term" value="F:peptide receptor activity"/>
    <property type="evidence" value="ECO:0007669"/>
    <property type="project" value="TreeGrafter"/>
</dbReference>
<comment type="catalytic activity">
    <reaction evidence="1">
        <text>GTP = 3',5'-cyclic GMP + diphosphate</text>
        <dbReference type="Rhea" id="RHEA:13665"/>
        <dbReference type="ChEBI" id="CHEBI:33019"/>
        <dbReference type="ChEBI" id="CHEBI:37565"/>
        <dbReference type="ChEBI" id="CHEBI:57746"/>
        <dbReference type="EC" id="4.6.1.2"/>
    </reaction>
</comment>
<evidence type="ECO:0000256" key="10">
    <source>
        <dbReference type="ARBA" id="ARBA00023293"/>
    </source>
</evidence>
<evidence type="ECO:0000256" key="1">
    <source>
        <dbReference type="ARBA" id="ARBA00001436"/>
    </source>
</evidence>
<dbReference type="EMBL" id="OC915844">
    <property type="protein sequence ID" value="CAD7642180.1"/>
    <property type="molecule type" value="Genomic_DNA"/>
</dbReference>
<dbReference type="Pfam" id="PF07714">
    <property type="entry name" value="PK_Tyr_Ser-Thr"/>
    <property type="match status" value="1"/>
</dbReference>
<organism evidence="12">
    <name type="scientific">Oppiella nova</name>
    <dbReference type="NCBI Taxonomy" id="334625"/>
    <lineage>
        <taxon>Eukaryota</taxon>
        <taxon>Metazoa</taxon>
        <taxon>Ecdysozoa</taxon>
        <taxon>Arthropoda</taxon>
        <taxon>Chelicerata</taxon>
        <taxon>Arachnida</taxon>
        <taxon>Acari</taxon>
        <taxon>Acariformes</taxon>
        <taxon>Sarcoptiformes</taxon>
        <taxon>Oribatida</taxon>
        <taxon>Brachypylina</taxon>
        <taxon>Oppioidea</taxon>
        <taxon>Oppiidae</taxon>
        <taxon>Oppiella</taxon>
    </lineage>
</organism>
<dbReference type="GO" id="GO:0004016">
    <property type="term" value="F:adenylate cyclase activity"/>
    <property type="evidence" value="ECO:0007669"/>
    <property type="project" value="TreeGrafter"/>
</dbReference>
<dbReference type="InterPro" id="IPR011009">
    <property type="entry name" value="Kinase-like_dom_sf"/>
</dbReference>
<dbReference type="GO" id="GO:0005886">
    <property type="term" value="C:plasma membrane"/>
    <property type="evidence" value="ECO:0007669"/>
    <property type="project" value="TreeGrafter"/>
</dbReference>
<dbReference type="OrthoDB" id="1890790at2759"/>
<evidence type="ECO:0000256" key="7">
    <source>
        <dbReference type="ARBA" id="ARBA00022989"/>
    </source>
</evidence>
<evidence type="ECO:0000256" key="2">
    <source>
        <dbReference type="ARBA" id="ARBA00004479"/>
    </source>
</evidence>
<keyword evidence="8" id="KW-0472">Membrane</keyword>
<dbReference type="EC" id="4.6.1.2" evidence="3"/>
<dbReference type="Gene3D" id="1.10.510.10">
    <property type="entry name" value="Transferase(Phosphotransferase) domain 1"/>
    <property type="match status" value="1"/>
</dbReference>
<reference evidence="12" key="1">
    <citation type="submission" date="2020-11" db="EMBL/GenBank/DDBJ databases">
        <authorList>
            <person name="Tran Van P."/>
        </authorList>
    </citation>
    <scope>NUCLEOTIDE SEQUENCE</scope>
</reference>
<evidence type="ECO:0000256" key="4">
    <source>
        <dbReference type="ARBA" id="ARBA00022692"/>
    </source>
</evidence>
<dbReference type="InterPro" id="IPR011645">
    <property type="entry name" value="HNOB_dom_associated"/>
</dbReference>
<keyword evidence="10" id="KW-0141">cGMP biosynthesis</keyword>
<evidence type="ECO:0000259" key="11">
    <source>
        <dbReference type="PROSITE" id="PS50011"/>
    </source>
</evidence>
<evidence type="ECO:0000256" key="6">
    <source>
        <dbReference type="ARBA" id="ARBA00022741"/>
    </source>
</evidence>
<dbReference type="Pfam" id="PF07701">
    <property type="entry name" value="HNOBA"/>
    <property type="match status" value="1"/>
</dbReference>
<name>A0A7R9LJN7_9ACAR</name>
<dbReference type="InterPro" id="IPR029787">
    <property type="entry name" value="Nucleotide_cyclase"/>
</dbReference>
<dbReference type="GO" id="GO:0004672">
    <property type="term" value="F:protein kinase activity"/>
    <property type="evidence" value="ECO:0007669"/>
    <property type="project" value="InterPro"/>
</dbReference>
<dbReference type="InterPro" id="IPR000719">
    <property type="entry name" value="Prot_kinase_dom"/>
</dbReference>
<protein>
    <recommendedName>
        <fullName evidence="3">guanylate cyclase</fullName>
        <ecNumber evidence="3">4.6.1.2</ecNumber>
    </recommendedName>
</protein>
<proteinExistence type="predicted"/>
<dbReference type="InterPro" id="IPR001245">
    <property type="entry name" value="Ser-Thr/Tyr_kinase_cat_dom"/>
</dbReference>
<feature type="domain" description="Protein kinase" evidence="11">
    <location>
        <begin position="1"/>
        <end position="241"/>
    </location>
</feature>
<keyword evidence="13" id="KW-1185">Reference proteome</keyword>
<dbReference type="GO" id="GO:0007168">
    <property type="term" value="P:receptor guanylyl cyclase signaling pathway"/>
    <property type="evidence" value="ECO:0007669"/>
    <property type="project" value="TreeGrafter"/>
</dbReference>
<evidence type="ECO:0000256" key="5">
    <source>
        <dbReference type="ARBA" id="ARBA00022729"/>
    </source>
</evidence>
<keyword evidence="7" id="KW-1133">Transmembrane helix</keyword>
<evidence type="ECO:0000256" key="3">
    <source>
        <dbReference type="ARBA" id="ARBA00012202"/>
    </source>
</evidence>
<comment type="subcellular location">
    <subcellularLocation>
        <location evidence="2">Membrane</location>
        <topology evidence="2">Single-pass type I membrane protein</topology>
    </subcellularLocation>
</comment>
<gene>
    <name evidence="12" type="ORF">ONB1V03_LOCUS3458</name>
</gene>
<dbReference type="GO" id="GO:0005524">
    <property type="term" value="F:ATP binding"/>
    <property type="evidence" value="ECO:0007669"/>
    <property type="project" value="InterPro"/>
</dbReference>
<dbReference type="InterPro" id="IPR050401">
    <property type="entry name" value="Cyclic_nucleotide_synthase"/>
</dbReference>
<evidence type="ECO:0000256" key="8">
    <source>
        <dbReference type="ARBA" id="ARBA00023136"/>
    </source>
</evidence>
<accession>A0A7R9LJN7</accession>